<feature type="transmembrane region" description="Helical" evidence="2">
    <location>
        <begin position="203"/>
        <end position="228"/>
    </location>
</feature>
<evidence type="ECO:0000313" key="5">
    <source>
        <dbReference type="Proteomes" id="UP000092154"/>
    </source>
</evidence>
<dbReference type="PANTHER" id="PTHR40465:SF1">
    <property type="entry name" value="DUF6534 DOMAIN-CONTAINING PROTEIN"/>
    <property type="match status" value="1"/>
</dbReference>
<keyword evidence="2" id="KW-0812">Transmembrane</keyword>
<feature type="transmembrane region" description="Helical" evidence="2">
    <location>
        <begin position="45"/>
        <end position="69"/>
    </location>
</feature>
<dbReference type="Pfam" id="PF20152">
    <property type="entry name" value="DUF6534"/>
    <property type="match status" value="1"/>
</dbReference>
<dbReference type="EMBL" id="KV448582">
    <property type="protein sequence ID" value="OAX34663.1"/>
    <property type="molecule type" value="Genomic_DNA"/>
</dbReference>
<name>A0A1B7MPX7_9AGAM</name>
<evidence type="ECO:0000259" key="3">
    <source>
        <dbReference type="Pfam" id="PF20152"/>
    </source>
</evidence>
<evidence type="ECO:0000313" key="4">
    <source>
        <dbReference type="EMBL" id="OAX34663.1"/>
    </source>
</evidence>
<gene>
    <name evidence="4" type="ORF">K503DRAFT_698315</name>
</gene>
<dbReference type="PANTHER" id="PTHR40465">
    <property type="entry name" value="CHROMOSOME 1, WHOLE GENOME SHOTGUN SEQUENCE"/>
    <property type="match status" value="1"/>
</dbReference>
<feature type="domain" description="DUF6534" evidence="3">
    <location>
        <begin position="168"/>
        <end position="244"/>
    </location>
</feature>
<evidence type="ECO:0000256" key="1">
    <source>
        <dbReference type="SAM" id="MobiDB-lite"/>
    </source>
</evidence>
<sequence>MVSVPATYGAILLGGFVAAALSGIVTVQSFIYMKQYPTDLVWRKAIVAAMWILDSAHTGLVFASIWIYLIRNFGDTSKINDIPEYACPITIACSLFEPPRANLHSFFVHRIHKLSCSDWNITAPLLIFAFLRLCECYYSSLRLIHLHTFSEFKRQFRWVFTLGLALSSLVDVLIAAFLCYSLMDYVINSVILYTFESNSLTGAATVVSMVCWLVMPGNLIFMGLHFIISKLYANSLLATLNARKQLRQERAQRGMSGELPLAFPAIQTASTQTIVALCVANTKTIFLEINVEKTVEYDVDVDADSSSHRTHSPSSFSLPTHPSQAVPQKA</sequence>
<dbReference type="STRING" id="1314800.A0A1B7MPX7"/>
<dbReference type="InterPro" id="IPR045339">
    <property type="entry name" value="DUF6534"/>
</dbReference>
<dbReference type="Proteomes" id="UP000092154">
    <property type="component" value="Unassembled WGS sequence"/>
</dbReference>
<proteinExistence type="predicted"/>
<organism evidence="4 5">
    <name type="scientific">Rhizopogon vinicolor AM-OR11-026</name>
    <dbReference type="NCBI Taxonomy" id="1314800"/>
    <lineage>
        <taxon>Eukaryota</taxon>
        <taxon>Fungi</taxon>
        <taxon>Dikarya</taxon>
        <taxon>Basidiomycota</taxon>
        <taxon>Agaricomycotina</taxon>
        <taxon>Agaricomycetes</taxon>
        <taxon>Agaricomycetidae</taxon>
        <taxon>Boletales</taxon>
        <taxon>Suillineae</taxon>
        <taxon>Rhizopogonaceae</taxon>
        <taxon>Rhizopogon</taxon>
    </lineage>
</organism>
<feature type="compositionally biased region" description="Polar residues" evidence="1">
    <location>
        <begin position="318"/>
        <end position="330"/>
    </location>
</feature>
<feature type="transmembrane region" description="Helical" evidence="2">
    <location>
        <begin position="6"/>
        <end position="33"/>
    </location>
</feature>
<protein>
    <recommendedName>
        <fullName evidence="3">DUF6534 domain-containing protein</fullName>
    </recommendedName>
</protein>
<accession>A0A1B7MPX7</accession>
<reference evidence="4 5" key="1">
    <citation type="submission" date="2016-06" db="EMBL/GenBank/DDBJ databases">
        <title>Comparative genomics of the ectomycorrhizal sister species Rhizopogon vinicolor and Rhizopogon vesiculosus (Basidiomycota: Boletales) reveals a divergence of the mating type B locus.</title>
        <authorList>
            <consortium name="DOE Joint Genome Institute"/>
            <person name="Mujic A.B."/>
            <person name="Kuo A."/>
            <person name="Tritt A."/>
            <person name="Lipzen A."/>
            <person name="Chen C."/>
            <person name="Johnson J."/>
            <person name="Sharma A."/>
            <person name="Barry K."/>
            <person name="Grigoriev I.V."/>
            <person name="Spatafora J.W."/>
        </authorList>
    </citation>
    <scope>NUCLEOTIDE SEQUENCE [LARGE SCALE GENOMIC DNA]</scope>
    <source>
        <strain evidence="4 5">AM-OR11-026</strain>
    </source>
</reference>
<dbReference type="InParanoid" id="A0A1B7MPX7"/>
<evidence type="ECO:0000256" key="2">
    <source>
        <dbReference type="SAM" id="Phobius"/>
    </source>
</evidence>
<dbReference type="AlphaFoldDB" id="A0A1B7MPX7"/>
<dbReference type="OrthoDB" id="3206554at2759"/>
<keyword evidence="5" id="KW-1185">Reference proteome</keyword>
<keyword evidence="2" id="KW-0472">Membrane</keyword>
<feature type="transmembrane region" description="Helical" evidence="2">
    <location>
        <begin position="158"/>
        <end position="183"/>
    </location>
</feature>
<feature type="region of interest" description="Disordered" evidence="1">
    <location>
        <begin position="304"/>
        <end position="330"/>
    </location>
</feature>
<keyword evidence="2" id="KW-1133">Transmembrane helix</keyword>